<dbReference type="AlphaFoldDB" id="E1R5L8"/>
<name>E1R5L8_SEDSS</name>
<dbReference type="EMBL" id="CP002116">
    <property type="protein sequence ID" value="ADK82346.1"/>
    <property type="molecule type" value="Genomic_DNA"/>
</dbReference>
<accession>E1R5L8</accession>
<evidence type="ECO:0000313" key="1">
    <source>
        <dbReference type="EMBL" id="ADK82346.1"/>
    </source>
</evidence>
<reference evidence="1 2" key="1">
    <citation type="journal article" date="2010" name="Stand. Genomic Sci.">
        <title>Complete genome sequence of Spirochaeta smaragdinae type strain (SEBR 4228).</title>
        <authorList>
            <person name="Mavromatis K."/>
            <person name="Yasawong M."/>
            <person name="Chertkov O."/>
            <person name="Lapidus A."/>
            <person name="Lucas S."/>
            <person name="Nolan M."/>
            <person name="Del Rio T.G."/>
            <person name="Tice H."/>
            <person name="Cheng J.F."/>
            <person name="Pitluck S."/>
            <person name="Liolios K."/>
            <person name="Ivanova N."/>
            <person name="Tapia R."/>
            <person name="Han C."/>
            <person name="Bruce D."/>
            <person name="Goodwin L."/>
            <person name="Pati A."/>
            <person name="Chen A."/>
            <person name="Palaniappan K."/>
            <person name="Land M."/>
            <person name="Hauser L."/>
            <person name="Chang Y.J."/>
            <person name="Jeffries C.D."/>
            <person name="Detter J.C."/>
            <person name="Rohde M."/>
            <person name="Brambilla E."/>
            <person name="Spring S."/>
            <person name="Goker M."/>
            <person name="Sikorski J."/>
            <person name="Woyke T."/>
            <person name="Bristow J."/>
            <person name="Eisen J.A."/>
            <person name="Markowitz V."/>
            <person name="Hugenholtz P."/>
            <person name="Klenk H.P."/>
            <person name="Kyrpides N.C."/>
        </authorList>
    </citation>
    <scope>NUCLEOTIDE SEQUENCE [LARGE SCALE GENOMIC DNA]</scope>
    <source>
        <strain evidence="2">DSM 11293 / JCM 15392 / SEBR 4228</strain>
    </source>
</reference>
<gene>
    <name evidence="1" type="ordered locus">Spirs_3248</name>
</gene>
<organism evidence="1 2">
    <name type="scientific">Sediminispirochaeta smaragdinae (strain DSM 11293 / JCM 15392 / SEBR 4228)</name>
    <name type="common">Spirochaeta smaragdinae</name>
    <dbReference type="NCBI Taxonomy" id="573413"/>
    <lineage>
        <taxon>Bacteria</taxon>
        <taxon>Pseudomonadati</taxon>
        <taxon>Spirochaetota</taxon>
        <taxon>Spirochaetia</taxon>
        <taxon>Spirochaetales</taxon>
        <taxon>Spirochaetaceae</taxon>
        <taxon>Sediminispirochaeta</taxon>
    </lineage>
</organism>
<dbReference type="STRING" id="573413.Spirs_3248"/>
<evidence type="ECO:0000313" key="2">
    <source>
        <dbReference type="Proteomes" id="UP000002318"/>
    </source>
</evidence>
<keyword evidence="2" id="KW-1185">Reference proteome</keyword>
<dbReference type="HOGENOM" id="CLU_3066370_0_0_12"/>
<proteinExistence type="predicted"/>
<protein>
    <submittedName>
        <fullName evidence="1">Uncharacterized protein</fullName>
    </submittedName>
</protein>
<dbReference type="KEGG" id="ssm:Spirs_3248"/>
<dbReference type="Proteomes" id="UP000002318">
    <property type="component" value="Chromosome"/>
</dbReference>
<sequence length="53" mass="6265">MPIERKVVFRILVMAHPYSQNITTIRNTRYTLKVDTFIYVRVFILNSFSGVDT</sequence>